<dbReference type="EMBL" id="QKQS01000001">
    <property type="protein sequence ID" value="PZA13901.1"/>
    <property type="molecule type" value="Genomic_DNA"/>
</dbReference>
<reference evidence="2 3" key="1">
    <citation type="submission" date="2018-06" db="EMBL/GenBank/DDBJ databases">
        <title>Draft Whole-Genome Sequence of the purple photosynthetic bacterium Rhodospeudomonas palustris XCP.</title>
        <authorList>
            <person name="Rayyan A."/>
            <person name="Meyer T.E."/>
            <person name="Kyndt J.A."/>
        </authorList>
    </citation>
    <scope>NUCLEOTIDE SEQUENCE [LARGE SCALE GENOMIC DNA]</scope>
    <source>
        <strain evidence="2 3">XCP</strain>
    </source>
</reference>
<organism evidence="2 3">
    <name type="scientific">Rhodopseudomonas palustris</name>
    <dbReference type="NCBI Taxonomy" id="1076"/>
    <lineage>
        <taxon>Bacteria</taxon>
        <taxon>Pseudomonadati</taxon>
        <taxon>Pseudomonadota</taxon>
        <taxon>Alphaproteobacteria</taxon>
        <taxon>Hyphomicrobiales</taxon>
        <taxon>Nitrobacteraceae</taxon>
        <taxon>Rhodopseudomonas</taxon>
    </lineage>
</organism>
<protein>
    <submittedName>
        <fullName evidence="2">Uncharacterized protein</fullName>
    </submittedName>
</protein>
<name>A0A323UNG8_RHOPL</name>
<evidence type="ECO:0000313" key="2">
    <source>
        <dbReference type="EMBL" id="PZA13901.1"/>
    </source>
</evidence>
<dbReference type="Proteomes" id="UP000248134">
    <property type="component" value="Unassembled WGS sequence"/>
</dbReference>
<dbReference type="OrthoDB" id="8141488at2"/>
<evidence type="ECO:0000313" key="3">
    <source>
        <dbReference type="Proteomes" id="UP000248134"/>
    </source>
</evidence>
<proteinExistence type="predicted"/>
<gene>
    <name evidence="2" type="ORF">DNX69_00260</name>
</gene>
<comment type="caution">
    <text evidence="2">The sequence shown here is derived from an EMBL/GenBank/DDBJ whole genome shotgun (WGS) entry which is preliminary data.</text>
</comment>
<sequence length="98" mass="10466">MAARSIDAPPAPALPLHHRLALHTCLVFTAIAMLVPPHASPTHAPVLISARLLLTAANYLRRLVATRSGCTAFKRCGRASQAPPCTAPDPAPLWKHNH</sequence>
<feature type="region of interest" description="Disordered" evidence="1">
    <location>
        <begin position="79"/>
        <end position="98"/>
    </location>
</feature>
<evidence type="ECO:0000256" key="1">
    <source>
        <dbReference type="SAM" id="MobiDB-lite"/>
    </source>
</evidence>
<dbReference type="AlphaFoldDB" id="A0A323UNG8"/>
<accession>A0A323UNG8</accession>